<dbReference type="AlphaFoldDB" id="A0A0A2BZ34"/>
<dbReference type="Pfam" id="PF03717">
    <property type="entry name" value="PBP_dimer"/>
    <property type="match status" value="1"/>
</dbReference>
<evidence type="ECO:0000256" key="3">
    <source>
        <dbReference type="ARBA" id="ARBA00023136"/>
    </source>
</evidence>
<dbReference type="InterPro" id="IPR012338">
    <property type="entry name" value="Beta-lactam/transpept-like"/>
</dbReference>
<evidence type="ECO:0000256" key="1">
    <source>
        <dbReference type="ARBA" id="ARBA00004370"/>
    </source>
</evidence>
<dbReference type="GO" id="GO:0016757">
    <property type="term" value="F:glycosyltransferase activity"/>
    <property type="evidence" value="ECO:0007669"/>
    <property type="project" value="UniProtKB-KW"/>
</dbReference>
<dbReference type="PANTHER" id="PTHR30627:SF1">
    <property type="entry name" value="PEPTIDOGLYCAN D,D-TRANSPEPTIDASE FTSI"/>
    <property type="match status" value="1"/>
</dbReference>
<evidence type="ECO:0000256" key="2">
    <source>
        <dbReference type="ARBA" id="ARBA00007171"/>
    </source>
</evidence>
<evidence type="ECO:0000256" key="4">
    <source>
        <dbReference type="SAM" id="Phobius"/>
    </source>
</evidence>
<keyword evidence="4" id="KW-1133">Transmembrane helix</keyword>
<dbReference type="Gene3D" id="3.30.450.330">
    <property type="match status" value="1"/>
</dbReference>
<dbReference type="Proteomes" id="UP000030392">
    <property type="component" value="Unassembled WGS sequence"/>
</dbReference>
<dbReference type="Gene3D" id="3.90.1310.10">
    <property type="entry name" value="Penicillin-binding protein 2a (Domain 2)"/>
    <property type="match status" value="1"/>
</dbReference>
<dbReference type="GO" id="GO:0008658">
    <property type="term" value="F:penicillin binding"/>
    <property type="evidence" value="ECO:0007669"/>
    <property type="project" value="InterPro"/>
</dbReference>
<protein>
    <submittedName>
        <fullName evidence="7">Cell division protein FtsI (Peptidoglycan synthetase)</fullName>
        <ecNumber evidence="7">2.4.1.129</ecNumber>
    </submittedName>
</protein>
<dbReference type="Gene3D" id="3.40.710.10">
    <property type="entry name" value="DD-peptidase/beta-lactamase superfamily"/>
    <property type="match status" value="1"/>
</dbReference>
<keyword evidence="3 4" id="KW-0472">Membrane</keyword>
<dbReference type="SUPFAM" id="SSF56601">
    <property type="entry name" value="beta-lactamase/transpeptidase-like"/>
    <property type="match status" value="1"/>
</dbReference>
<keyword evidence="7" id="KW-0131">Cell cycle</keyword>
<dbReference type="GO" id="GO:0005886">
    <property type="term" value="C:plasma membrane"/>
    <property type="evidence" value="ECO:0007669"/>
    <property type="project" value="TreeGrafter"/>
</dbReference>
<accession>A0A0A2BZ34</accession>
<keyword evidence="7" id="KW-0808">Transferase</keyword>
<dbReference type="EMBL" id="JNAX01000015">
    <property type="protein sequence ID" value="KGG19356.1"/>
    <property type="molecule type" value="Genomic_DNA"/>
</dbReference>
<dbReference type="GO" id="GO:0071555">
    <property type="term" value="P:cell wall organization"/>
    <property type="evidence" value="ECO:0007669"/>
    <property type="project" value="TreeGrafter"/>
</dbReference>
<name>A0A0A2BZ34_PROMR</name>
<dbReference type="RefSeq" id="WP_036906934.1">
    <property type="nucleotide sequence ID" value="NZ_CP138967.1"/>
</dbReference>
<reference evidence="8" key="1">
    <citation type="journal article" date="2014" name="Sci. Data">
        <title>Genomes of diverse isolates of the marine cyanobacterium Prochlorococcus.</title>
        <authorList>
            <person name="Biller S."/>
            <person name="Berube P."/>
            <person name="Thompson J."/>
            <person name="Kelly L."/>
            <person name="Roggensack S."/>
            <person name="Awad L."/>
            <person name="Roache-Johnson K."/>
            <person name="Ding H."/>
            <person name="Giovannoni S.J."/>
            <person name="Moore L.R."/>
            <person name="Chisholm S.W."/>
        </authorList>
    </citation>
    <scope>NUCLEOTIDE SEQUENCE [LARGE SCALE GENOMIC DNA]</scope>
    <source>
        <strain evidence="8">PAC1</strain>
    </source>
</reference>
<dbReference type="SUPFAM" id="SSF56519">
    <property type="entry name" value="Penicillin binding protein dimerisation domain"/>
    <property type="match status" value="1"/>
</dbReference>
<gene>
    <name evidence="7" type="ORF">EV03_1738</name>
</gene>
<dbReference type="PANTHER" id="PTHR30627">
    <property type="entry name" value="PEPTIDOGLYCAN D,D-TRANSPEPTIDASE"/>
    <property type="match status" value="1"/>
</dbReference>
<dbReference type="Pfam" id="PF00905">
    <property type="entry name" value="Transpeptidase"/>
    <property type="match status" value="1"/>
</dbReference>
<dbReference type="GO" id="GO:0051301">
    <property type="term" value="P:cell division"/>
    <property type="evidence" value="ECO:0007669"/>
    <property type="project" value="UniProtKB-KW"/>
</dbReference>
<feature type="transmembrane region" description="Helical" evidence="4">
    <location>
        <begin position="28"/>
        <end position="46"/>
    </location>
</feature>
<feature type="domain" description="Penicillin-binding protein dimerisation" evidence="6">
    <location>
        <begin position="72"/>
        <end position="187"/>
    </location>
</feature>
<evidence type="ECO:0000313" key="7">
    <source>
        <dbReference type="EMBL" id="KGG19356.1"/>
    </source>
</evidence>
<proteinExistence type="inferred from homology"/>
<keyword evidence="7" id="KW-0132">Cell division</keyword>
<dbReference type="InterPro" id="IPR005311">
    <property type="entry name" value="PBP_dimer"/>
</dbReference>
<sequence length="598" mass="66261">MRSSDHRKKRKTFKVNTLQPLSQSRFRIIFFLLCLGLGGLFLRVGWLQLFQSDQLRALAREVQTEQKTPLGTRRSILDRNGKLVAIDERRFKIWAHPRYFNFPGDSSRTVRKPVEVAKLLSAPLSISVDDILKKLGNYSSGVKLAEGVTPEQANAIKKLGISGIDLEVYPQRLYPHGSLFANVVGFLDLDRRPQAGLELSLDSDLKRLEKASLIRRGADGTPLPTGVQRGVFDEDQLSLQLTLDVRLQEVAIKEISKQVKKWDAKKGVVIVMDIDTGELLALASTPTYDPNKYWDYSPSLFKEWSVQELFEPGSTFKPINLALALEEGVISPNGEVNDDGLVTVGGWPLSNWDRRPNGILTFPEVLQVSSNVGMVKIMNKLNASIYWQWLRRLGIDEIPETDLPGAVSGQIKSKQTFVNQPIEPAVASFGQGFSVTPLKLAQLHALIANGGRLVAPHITKGLKGDYESYFNSPSEPKQVLSPEVTKTVLGWMETVVSFYDESGIEVDVPGYRIGGKTGTAQKSQDGFNYNSKICSFVASLPIDDPRYVVLAVIDEPQKPNAYGSTVALPVAKKIIETLLVIEKIPPSISKKEHLASKS</sequence>
<evidence type="ECO:0000259" key="5">
    <source>
        <dbReference type="Pfam" id="PF00905"/>
    </source>
</evidence>
<keyword evidence="7" id="KW-0328">Glycosyltransferase</keyword>
<dbReference type="InterPro" id="IPR050515">
    <property type="entry name" value="Beta-lactam/transpept"/>
</dbReference>
<evidence type="ECO:0000259" key="6">
    <source>
        <dbReference type="Pfam" id="PF03717"/>
    </source>
</evidence>
<dbReference type="EC" id="2.4.1.129" evidence="7"/>
<evidence type="ECO:0000313" key="8">
    <source>
        <dbReference type="Proteomes" id="UP000030392"/>
    </source>
</evidence>
<comment type="subcellular location">
    <subcellularLocation>
        <location evidence="1">Membrane</location>
    </subcellularLocation>
</comment>
<comment type="caution">
    <text evidence="7">The sequence shown here is derived from an EMBL/GenBank/DDBJ whole genome shotgun (WGS) entry which is preliminary data.</text>
</comment>
<dbReference type="InterPro" id="IPR001460">
    <property type="entry name" value="PCN-bd_Tpept"/>
</dbReference>
<dbReference type="InterPro" id="IPR036138">
    <property type="entry name" value="PBP_dimer_sf"/>
</dbReference>
<keyword evidence="4" id="KW-0812">Transmembrane</keyword>
<organism evidence="7 8">
    <name type="scientific">Prochlorococcus marinus str. PAC1</name>
    <dbReference type="NCBI Taxonomy" id="59924"/>
    <lineage>
        <taxon>Bacteria</taxon>
        <taxon>Bacillati</taxon>
        <taxon>Cyanobacteriota</taxon>
        <taxon>Cyanophyceae</taxon>
        <taxon>Synechococcales</taxon>
        <taxon>Prochlorococcaceae</taxon>
        <taxon>Prochlorococcus</taxon>
    </lineage>
</organism>
<feature type="domain" description="Penicillin-binding protein transpeptidase" evidence="5">
    <location>
        <begin position="267"/>
        <end position="576"/>
    </location>
</feature>
<comment type="similarity">
    <text evidence="2">Belongs to the transpeptidase family.</text>
</comment>